<dbReference type="RefSeq" id="WP_301630488.1">
    <property type="nucleotide sequence ID" value="NZ_BORS01000020.1"/>
</dbReference>
<feature type="domain" description="Methylguanine DNA methyltransferase ribonuclease-like" evidence="11">
    <location>
        <begin position="21"/>
        <end position="89"/>
    </location>
</feature>
<dbReference type="Gene3D" id="1.10.10.10">
    <property type="entry name" value="Winged helix-like DNA-binding domain superfamily/Winged helix DNA-binding domain"/>
    <property type="match status" value="1"/>
</dbReference>
<keyword evidence="13" id="KW-1185">Reference proteome</keyword>
<dbReference type="SUPFAM" id="SSF53155">
    <property type="entry name" value="Methylated DNA-protein cysteine methyltransferase domain"/>
    <property type="match status" value="1"/>
</dbReference>
<evidence type="ECO:0000256" key="3">
    <source>
        <dbReference type="ARBA" id="ARBA00022490"/>
    </source>
</evidence>
<protein>
    <recommendedName>
        <fullName evidence="9">Methylated-DNA--protein-cysteine methyltransferase</fullName>
        <ecNumber evidence="9">2.1.1.63</ecNumber>
    </recommendedName>
    <alternativeName>
        <fullName evidence="9">6-O-methylguanine-DNA methyltransferase</fullName>
        <shortName evidence="9">MGMT</shortName>
    </alternativeName>
    <alternativeName>
        <fullName evidence="9">O-6-methylguanine-DNA-alkyltransferase</fullName>
    </alternativeName>
</protein>
<evidence type="ECO:0000256" key="1">
    <source>
        <dbReference type="ARBA" id="ARBA00001286"/>
    </source>
</evidence>
<comment type="similarity">
    <text evidence="2 9">Belongs to the MGMT family.</text>
</comment>
<accession>A0A919Y8R0</accession>
<dbReference type="Pfam" id="PF01035">
    <property type="entry name" value="DNA_binding_1"/>
    <property type="match status" value="1"/>
</dbReference>
<feature type="domain" description="Methylated-DNA-[protein]-cysteine S-methyltransferase DNA binding" evidence="10">
    <location>
        <begin position="93"/>
        <end position="173"/>
    </location>
</feature>
<dbReference type="HAMAP" id="MF_00772">
    <property type="entry name" value="OGT"/>
    <property type="match status" value="1"/>
</dbReference>
<dbReference type="SUPFAM" id="SSF46767">
    <property type="entry name" value="Methylated DNA-protein cysteine methyltransferase, C-terminal domain"/>
    <property type="match status" value="1"/>
</dbReference>
<sequence>MNDSRVYWSREAFGREGLVWTILATEQGVCRLMYPQDTLEGAAAWLERFRPGTTLEENDEWIDGMGVVEKLKGYFLGEQVDFSGVPLDLFGTPFQKEVWSALLMIPYGEVQTYRDIAAAIGRPKAVRAVGTANGANPVPVIVPCHRVIGSNQTLVGYRGGLKIKDMLLRLEGVKPVEMSGHARFQF</sequence>
<dbReference type="PANTHER" id="PTHR10815:SF13">
    <property type="entry name" value="METHYLATED-DNA--PROTEIN-CYSTEINE METHYLTRANSFERASE"/>
    <property type="match status" value="1"/>
</dbReference>
<organism evidence="12 13">
    <name type="scientific">Paenibacillus apis</name>
    <dbReference type="NCBI Taxonomy" id="1792174"/>
    <lineage>
        <taxon>Bacteria</taxon>
        <taxon>Bacillati</taxon>
        <taxon>Bacillota</taxon>
        <taxon>Bacilli</taxon>
        <taxon>Bacillales</taxon>
        <taxon>Paenibacillaceae</taxon>
        <taxon>Paenibacillus</taxon>
    </lineage>
</organism>
<dbReference type="InterPro" id="IPR001497">
    <property type="entry name" value="MethylDNA_cys_MeTrfase_AS"/>
</dbReference>
<keyword evidence="7 9" id="KW-0234">DNA repair</keyword>
<evidence type="ECO:0000256" key="4">
    <source>
        <dbReference type="ARBA" id="ARBA00022603"/>
    </source>
</evidence>
<comment type="function">
    <text evidence="9">Involved in the cellular defense against the biological effects of O6-methylguanine (O6-MeG) and O4-methylthymine (O4-MeT) in DNA. Repairs the methylated nucleobase in DNA by stoichiometrically transferring the methyl group to a cysteine residue in the enzyme. This is a suicide reaction: the enzyme is irreversibly inactivated.</text>
</comment>
<gene>
    <name evidence="12" type="ORF">J41TS4_43410</name>
</gene>
<dbReference type="InterPro" id="IPR014048">
    <property type="entry name" value="MethylDNA_cys_MeTrfase_DNA-bd"/>
</dbReference>
<dbReference type="GO" id="GO:0006307">
    <property type="term" value="P:DNA alkylation repair"/>
    <property type="evidence" value="ECO:0007669"/>
    <property type="project" value="UniProtKB-UniRule"/>
</dbReference>
<evidence type="ECO:0000256" key="8">
    <source>
        <dbReference type="ARBA" id="ARBA00049348"/>
    </source>
</evidence>
<proteinExistence type="inferred from homology"/>
<evidence type="ECO:0000259" key="10">
    <source>
        <dbReference type="Pfam" id="PF01035"/>
    </source>
</evidence>
<keyword evidence="5 9" id="KW-0808">Transferase</keyword>
<dbReference type="GO" id="GO:0032259">
    <property type="term" value="P:methylation"/>
    <property type="evidence" value="ECO:0007669"/>
    <property type="project" value="UniProtKB-KW"/>
</dbReference>
<dbReference type="InterPro" id="IPR023546">
    <property type="entry name" value="MGMT"/>
</dbReference>
<comment type="catalytic activity">
    <reaction evidence="8 9">
        <text>a 6-O-methyl-2'-deoxyguanosine in DNA + L-cysteinyl-[protein] = S-methyl-L-cysteinyl-[protein] + a 2'-deoxyguanosine in DNA</text>
        <dbReference type="Rhea" id="RHEA:24000"/>
        <dbReference type="Rhea" id="RHEA-COMP:10131"/>
        <dbReference type="Rhea" id="RHEA-COMP:10132"/>
        <dbReference type="Rhea" id="RHEA-COMP:11367"/>
        <dbReference type="Rhea" id="RHEA-COMP:11368"/>
        <dbReference type="ChEBI" id="CHEBI:29950"/>
        <dbReference type="ChEBI" id="CHEBI:82612"/>
        <dbReference type="ChEBI" id="CHEBI:85445"/>
        <dbReference type="ChEBI" id="CHEBI:85448"/>
        <dbReference type="EC" id="2.1.1.63"/>
    </reaction>
</comment>
<evidence type="ECO:0000256" key="7">
    <source>
        <dbReference type="ARBA" id="ARBA00023204"/>
    </source>
</evidence>
<dbReference type="NCBIfam" id="TIGR00589">
    <property type="entry name" value="ogt"/>
    <property type="match status" value="1"/>
</dbReference>
<dbReference type="InterPro" id="IPR036217">
    <property type="entry name" value="MethylDNA_cys_MeTrfase_DNAb"/>
</dbReference>
<dbReference type="GO" id="GO:0005737">
    <property type="term" value="C:cytoplasm"/>
    <property type="evidence" value="ECO:0007669"/>
    <property type="project" value="UniProtKB-SubCell"/>
</dbReference>
<dbReference type="EC" id="2.1.1.63" evidence="9"/>
<dbReference type="GO" id="GO:0003908">
    <property type="term" value="F:methylated-DNA-[protein]-cysteine S-methyltransferase activity"/>
    <property type="evidence" value="ECO:0007669"/>
    <property type="project" value="UniProtKB-UniRule"/>
</dbReference>
<dbReference type="InterPro" id="IPR036388">
    <property type="entry name" value="WH-like_DNA-bd_sf"/>
</dbReference>
<evidence type="ECO:0000256" key="9">
    <source>
        <dbReference type="HAMAP-Rule" id="MF_00772"/>
    </source>
</evidence>
<evidence type="ECO:0000256" key="5">
    <source>
        <dbReference type="ARBA" id="ARBA00022679"/>
    </source>
</evidence>
<evidence type="ECO:0000313" key="13">
    <source>
        <dbReference type="Proteomes" id="UP000678895"/>
    </source>
</evidence>
<evidence type="ECO:0000256" key="6">
    <source>
        <dbReference type="ARBA" id="ARBA00022763"/>
    </source>
</evidence>
<dbReference type="AlphaFoldDB" id="A0A919Y8R0"/>
<dbReference type="InterPro" id="IPR008332">
    <property type="entry name" value="MethylG_MeTrfase_N"/>
</dbReference>
<dbReference type="Pfam" id="PF02870">
    <property type="entry name" value="Methyltransf_1N"/>
    <property type="match status" value="1"/>
</dbReference>
<comment type="miscellaneous">
    <text evidence="9">This enzyme catalyzes only one turnover and therefore is not strictly catalytic. According to one definition, an enzyme is a biocatalyst that acts repeatedly and over many reaction cycles.</text>
</comment>
<dbReference type="PROSITE" id="PS00374">
    <property type="entry name" value="MGMT"/>
    <property type="match status" value="1"/>
</dbReference>
<dbReference type="EMBL" id="BORS01000020">
    <property type="protein sequence ID" value="GIO44583.1"/>
    <property type="molecule type" value="Genomic_DNA"/>
</dbReference>
<dbReference type="FunFam" id="1.10.10.10:FF:000214">
    <property type="entry name" value="Methylated-DNA--protein-cysteine methyltransferase"/>
    <property type="match status" value="1"/>
</dbReference>
<keyword evidence="6 9" id="KW-0227">DNA damage</keyword>
<comment type="caution">
    <text evidence="12">The sequence shown here is derived from an EMBL/GenBank/DDBJ whole genome shotgun (WGS) entry which is preliminary data.</text>
</comment>
<feature type="active site" description="Nucleophile; methyl group acceptor" evidence="9">
    <location>
        <position position="144"/>
    </location>
</feature>
<comment type="subcellular location">
    <subcellularLocation>
        <location evidence="9">Cytoplasm</location>
    </subcellularLocation>
</comment>
<reference evidence="12" key="1">
    <citation type="submission" date="2021-03" db="EMBL/GenBank/DDBJ databases">
        <title>Antimicrobial resistance genes in bacteria isolated from Japanese honey, and their potential for conferring macrolide and lincosamide resistance in the American foulbrood pathogen Paenibacillus larvae.</title>
        <authorList>
            <person name="Okamoto M."/>
            <person name="Kumagai M."/>
            <person name="Kanamori H."/>
            <person name="Takamatsu D."/>
        </authorList>
    </citation>
    <scope>NUCLEOTIDE SEQUENCE</scope>
    <source>
        <strain evidence="12">J41TS4</strain>
    </source>
</reference>
<name>A0A919Y8R0_9BACL</name>
<evidence type="ECO:0000256" key="2">
    <source>
        <dbReference type="ARBA" id="ARBA00008711"/>
    </source>
</evidence>
<comment type="catalytic activity">
    <reaction evidence="1 9">
        <text>a 4-O-methyl-thymidine in DNA + L-cysteinyl-[protein] = a thymidine in DNA + S-methyl-L-cysteinyl-[protein]</text>
        <dbReference type="Rhea" id="RHEA:53428"/>
        <dbReference type="Rhea" id="RHEA-COMP:10131"/>
        <dbReference type="Rhea" id="RHEA-COMP:10132"/>
        <dbReference type="Rhea" id="RHEA-COMP:13555"/>
        <dbReference type="Rhea" id="RHEA-COMP:13556"/>
        <dbReference type="ChEBI" id="CHEBI:29950"/>
        <dbReference type="ChEBI" id="CHEBI:82612"/>
        <dbReference type="ChEBI" id="CHEBI:137386"/>
        <dbReference type="ChEBI" id="CHEBI:137387"/>
        <dbReference type="EC" id="2.1.1.63"/>
    </reaction>
</comment>
<keyword evidence="4 9" id="KW-0489">Methyltransferase</keyword>
<dbReference type="InterPro" id="IPR036631">
    <property type="entry name" value="MGMT_N_sf"/>
</dbReference>
<dbReference type="PANTHER" id="PTHR10815">
    <property type="entry name" value="METHYLATED-DNA--PROTEIN-CYSTEINE METHYLTRANSFERASE"/>
    <property type="match status" value="1"/>
</dbReference>
<evidence type="ECO:0000313" key="12">
    <source>
        <dbReference type="EMBL" id="GIO44583.1"/>
    </source>
</evidence>
<keyword evidence="3 9" id="KW-0963">Cytoplasm</keyword>
<dbReference type="CDD" id="cd06445">
    <property type="entry name" value="ATase"/>
    <property type="match status" value="1"/>
</dbReference>
<dbReference type="Proteomes" id="UP000678895">
    <property type="component" value="Unassembled WGS sequence"/>
</dbReference>
<evidence type="ECO:0000259" key="11">
    <source>
        <dbReference type="Pfam" id="PF02870"/>
    </source>
</evidence>